<feature type="signal peptide" evidence="3">
    <location>
        <begin position="1"/>
        <end position="19"/>
    </location>
</feature>
<dbReference type="EMBL" id="JAIQZE010000008">
    <property type="protein sequence ID" value="MBZ9778945.1"/>
    <property type="molecule type" value="Genomic_DNA"/>
</dbReference>
<feature type="domain" description="CzcB-like barrel-sandwich hybrid" evidence="4">
    <location>
        <begin position="62"/>
        <end position="193"/>
    </location>
</feature>
<evidence type="ECO:0000313" key="6">
    <source>
        <dbReference type="Proteomes" id="UP001199314"/>
    </source>
</evidence>
<dbReference type="Gene3D" id="2.40.420.20">
    <property type="match status" value="1"/>
</dbReference>
<dbReference type="SUPFAM" id="SSF111369">
    <property type="entry name" value="HlyD-like secretion proteins"/>
    <property type="match status" value="1"/>
</dbReference>
<dbReference type="Gene3D" id="2.40.30.170">
    <property type="match status" value="1"/>
</dbReference>
<reference evidence="6" key="1">
    <citation type="submission" date="2023-07" db="EMBL/GenBank/DDBJ databases">
        <title>Novel species isolated from saline lakes on Tibetan Plateau.</title>
        <authorList>
            <person name="Lu H."/>
        </authorList>
    </citation>
    <scope>NUCLEOTIDE SEQUENCE [LARGE SCALE GENOMIC DNA]</scope>
    <source>
        <strain evidence="6">CAK8W</strain>
    </source>
</reference>
<dbReference type="NCBIfam" id="TIGR01730">
    <property type="entry name" value="RND_mfp"/>
    <property type="match status" value="1"/>
</dbReference>
<dbReference type="Gene3D" id="1.10.287.470">
    <property type="entry name" value="Helix hairpin bin"/>
    <property type="match status" value="1"/>
</dbReference>
<dbReference type="Proteomes" id="UP001199314">
    <property type="component" value="Unassembled WGS sequence"/>
</dbReference>
<evidence type="ECO:0000256" key="2">
    <source>
        <dbReference type="SAM" id="Coils"/>
    </source>
</evidence>
<feature type="coiled-coil region" evidence="2">
    <location>
        <begin position="101"/>
        <end position="166"/>
    </location>
</feature>
<sequence length="356" mass="39852">MKTKLLLIFFISLLTLSLASCDEKTQSKDTEPKAVNVKVQNPTTTLPQRLSHKGKIQSSKSVDIQSRGSSYVERIFVDVGDVVNKNQLLVKLNSVDITSKRTQLLAQLEEVEASLENAERDYERYQNLREKNSVSEKELESIRLKYRSAQSQKAAVESQLRGIESELKYFDIKSPFDGVVTAKHIQEGDLANPQMPILQMEANKAFEFHFSVSEREILALRKGQLAKVEISNDHQKVDAQISEISSSSLSSGGQYIIKAKLLNNDNIELFSGQQGEIQLVTDKLDQGIFVPESALIRRGGLQGLYVLSSEQKAMLRWVEVGAHYGEHVEILSGIQTDESIITSSDSKLYNGINVNY</sequence>
<keyword evidence="6" id="KW-1185">Reference proteome</keyword>
<comment type="caution">
    <text evidence="5">The sequence shown here is derived from an EMBL/GenBank/DDBJ whole genome shotgun (WGS) entry which is preliminary data.</text>
</comment>
<proteinExistence type="inferred from homology"/>
<dbReference type="Pfam" id="PF25973">
    <property type="entry name" value="BSH_CzcB"/>
    <property type="match status" value="1"/>
</dbReference>
<evidence type="ECO:0000256" key="1">
    <source>
        <dbReference type="ARBA" id="ARBA00009477"/>
    </source>
</evidence>
<name>A0ABS7XJM3_9FLAO</name>
<dbReference type="Gene3D" id="2.40.50.100">
    <property type="match status" value="1"/>
</dbReference>
<dbReference type="PANTHER" id="PTHR30469:SF15">
    <property type="entry name" value="HLYD FAMILY OF SECRETION PROTEINS"/>
    <property type="match status" value="1"/>
</dbReference>
<comment type="similarity">
    <text evidence="1">Belongs to the membrane fusion protein (MFP) (TC 8.A.1) family.</text>
</comment>
<keyword evidence="2" id="KW-0175">Coiled coil</keyword>
<keyword evidence="3" id="KW-0732">Signal</keyword>
<dbReference type="InterPro" id="IPR006143">
    <property type="entry name" value="RND_pump_MFP"/>
</dbReference>
<gene>
    <name evidence="5" type="ORF">LB452_08420</name>
</gene>
<organism evidence="5 6">
    <name type="scientific">Psychroflexus longus</name>
    <dbReference type="NCBI Taxonomy" id="2873596"/>
    <lineage>
        <taxon>Bacteria</taxon>
        <taxon>Pseudomonadati</taxon>
        <taxon>Bacteroidota</taxon>
        <taxon>Flavobacteriia</taxon>
        <taxon>Flavobacteriales</taxon>
        <taxon>Flavobacteriaceae</taxon>
        <taxon>Psychroflexus</taxon>
    </lineage>
</organism>
<dbReference type="InterPro" id="IPR058647">
    <property type="entry name" value="BSH_CzcB-like"/>
</dbReference>
<dbReference type="PROSITE" id="PS51257">
    <property type="entry name" value="PROKAR_LIPOPROTEIN"/>
    <property type="match status" value="1"/>
</dbReference>
<evidence type="ECO:0000259" key="4">
    <source>
        <dbReference type="Pfam" id="PF25973"/>
    </source>
</evidence>
<evidence type="ECO:0000313" key="5">
    <source>
        <dbReference type="EMBL" id="MBZ9778945.1"/>
    </source>
</evidence>
<dbReference type="PANTHER" id="PTHR30469">
    <property type="entry name" value="MULTIDRUG RESISTANCE PROTEIN MDTA"/>
    <property type="match status" value="1"/>
</dbReference>
<dbReference type="RefSeq" id="WP_224461295.1">
    <property type="nucleotide sequence ID" value="NZ_JAIQZE010000008.1"/>
</dbReference>
<protein>
    <submittedName>
        <fullName evidence="5">Efflux RND transporter periplasmic adaptor subunit</fullName>
    </submittedName>
</protein>
<accession>A0ABS7XJM3</accession>
<evidence type="ECO:0000256" key="3">
    <source>
        <dbReference type="SAM" id="SignalP"/>
    </source>
</evidence>
<feature type="chain" id="PRO_5046823555" evidence="3">
    <location>
        <begin position="20"/>
        <end position="356"/>
    </location>
</feature>